<protein>
    <submittedName>
        <fullName evidence="2">Uncharacterized protein</fullName>
    </submittedName>
</protein>
<dbReference type="KEGG" id="scac:106083576"/>
<sequence>MASENVEDWDQPLPMPMDSPDSGDEGLSYEDRVYKANMGKLQKYVEKMCYAPVKSPKANLIIENLSKPKKIQIVCTAENYSQTAEPPERGQRYKRLASKYKTMTTDELQQIIRANNLKASQKENIQKRKHEIYYDMLNKLEQRSRSQYLKFLANKFINFVAKLATTMNIPSTLVDPYARMQRGLFCDILLAIGVQPSSQAAVYYNSKEASEYEVCHRLSHAILSLVIKALDSAATRNVDNLQPIQADFDMDSYIKDRLMSAADRKV</sequence>
<gene>
    <name evidence="2" type="primary">106083576</name>
</gene>
<feature type="compositionally biased region" description="Acidic residues" evidence="1">
    <location>
        <begin position="1"/>
        <end position="10"/>
    </location>
</feature>
<organism evidence="2 3">
    <name type="scientific">Stomoxys calcitrans</name>
    <name type="common">Stable fly</name>
    <name type="synonym">Conops calcitrans</name>
    <dbReference type="NCBI Taxonomy" id="35570"/>
    <lineage>
        <taxon>Eukaryota</taxon>
        <taxon>Metazoa</taxon>
        <taxon>Ecdysozoa</taxon>
        <taxon>Arthropoda</taxon>
        <taxon>Hexapoda</taxon>
        <taxon>Insecta</taxon>
        <taxon>Pterygota</taxon>
        <taxon>Neoptera</taxon>
        <taxon>Endopterygota</taxon>
        <taxon>Diptera</taxon>
        <taxon>Brachycera</taxon>
        <taxon>Muscomorpha</taxon>
        <taxon>Muscoidea</taxon>
        <taxon>Muscidae</taxon>
        <taxon>Stomoxys</taxon>
    </lineage>
</organism>
<dbReference type="EnsemblMetazoa" id="SCAU011565-RA">
    <property type="protein sequence ID" value="SCAU011565-PA"/>
    <property type="gene ID" value="SCAU011565"/>
</dbReference>
<dbReference type="OrthoDB" id="7984065at2759"/>
<dbReference type="Proteomes" id="UP000095300">
    <property type="component" value="Unassembled WGS sequence"/>
</dbReference>
<dbReference type="AlphaFoldDB" id="A0A1I8PVT4"/>
<name>A0A1I8PVT4_STOCA</name>
<reference evidence="2" key="1">
    <citation type="submission" date="2020-05" db="UniProtKB">
        <authorList>
            <consortium name="EnsemblMetazoa"/>
        </authorList>
    </citation>
    <scope>IDENTIFICATION</scope>
    <source>
        <strain evidence="2">USDA</strain>
    </source>
</reference>
<proteinExistence type="predicted"/>
<evidence type="ECO:0000313" key="3">
    <source>
        <dbReference type="Proteomes" id="UP000095300"/>
    </source>
</evidence>
<evidence type="ECO:0000313" key="2">
    <source>
        <dbReference type="EnsemblMetazoa" id="SCAU011565-PA"/>
    </source>
</evidence>
<dbReference type="VEuPathDB" id="VectorBase:SCAU011565"/>
<keyword evidence="3" id="KW-1185">Reference proteome</keyword>
<feature type="region of interest" description="Disordered" evidence="1">
    <location>
        <begin position="1"/>
        <end position="26"/>
    </location>
</feature>
<accession>A0A1I8PVT4</accession>
<evidence type="ECO:0000256" key="1">
    <source>
        <dbReference type="SAM" id="MobiDB-lite"/>
    </source>
</evidence>